<evidence type="ECO:0000313" key="3">
    <source>
        <dbReference type="EMBL" id="KAA1065502.1"/>
    </source>
</evidence>
<feature type="transmembrane region" description="Helical" evidence="1">
    <location>
        <begin position="135"/>
        <end position="157"/>
    </location>
</feature>
<evidence type="ECO:0000256" key="1">
    <source>
        <dbReference type="SAM" id="Phobius"/>
    </source>
</evidence>
<dbReference type="AlphaFoldDB" id="A0A5B0LLS4"/>
<comment type="caution">
    <text evidence="3">The sequence shown here is derived from an EMBL/GenBank/DDBJ whole genome shotgun (WGS) entry which is preliminary data.</text>
</comment>
<feature type="transmembrane region" description="Helical" evidence="1">
    <location>
        <begin position="82"/>
        <end position="102"/>
    </location>
</feature>
<accession>A0A5B0LLS4</accession>
<evidence type="ECO:0000259" key="2">
    <source>
        <dbReference type="Pfam" id="PF20151"/>
    </source>
</evidence>
<dbReference type="OrthoDB" id="3353364at2759"/>
<dbReference type="InterPro" id="IPR045340">
    <property type="entry name" value="DUF6533"/>
</dbReference>
<organism evidence="3 4">
    <name type="scientific">Puccinia graminis f. sp. tritici</name>
    <dbReference type="NCBI Taxonomy" id="56615"/>
    <lineage>
        <taxon>Eukaryota</taxon>
        <taxon>Fungi</taxon>
        <taxon>Dikarya</taxon>
        <taxon>Basidiomycota</taxon>
        <taxon>Pucciniomycotina</taxon>
        <taxon>Pucciniomycetes</taxon>
        <taxon>Pucciniales</taxon>
        <taxon>Pucciniaceae</taxon>
        <taxon>Puccinia</taxon>
    </lineage>
</organism>
<dbReference type="Pfam" id="PF20151">
    <property type="entry name" value="DUF6533"/>
    <property type="match status" value="1"/>
</dbReference>
<feature type="transmembrane region" description="Helical" evidence="1">
    <location>
        <begin position="177"/>
        <end position="196"/>
    </location>
</feature>
<keyword evidence="1" id="KW-0812">Transmembrane</keyword>
<dbReference type="EMBL" id="VSWC01000196">
    <property type="protein sequence ID" value="KAA1065502.1"/>
    <property type="molecule type" value="Genomic_DNA"/>
</dbReference>
<feature type="domain" description="DUF6533" evidence="2">
    <location>
        <begin position="2"/>
        <end position="40"/>
    </location>
</feature>
<proteinExistence type="predicted"/>
<sequence>MYAVALWDWIICLPKEYRRIYKAPRSLIKVLYYFNRYYTLANLLFVLYGFNAQMTTAECDKFYKWEPGVASFTTIFAEANKYILAVLLTGLTIECVVLFFAVTQFHAVPTRDPTDPTSRGACIAGGGPGGHDWSMAYWVSPIVMDTLMLILTSIRALQYRNKGVKSSVFQTFVKDGILYFVVVFGVNLINTIFYSLPSPALQAINSPMSLLMTSIMCSHIVLSLRGEEKEEMEAVSKDWQVNTFLKKKKEQRSGATATQEKNSAHHHEFNNEGIYRNGINMHPFSISAPSAQHPSDTYSASLDMNSSGLIPSEGFMNPTYEGVQVDIEHGRNYDEEKSAINDSQTKLEVLSKS</sequence>
<reference evidence="3 4" key="1">
    <citation type="submission" date="2019-05" db="EMBL/GenBank/DDBJ databases">
        <title>Emergence of the Ug99 lineage of the wheat stem rust pathogen through somatic hybridization.</title>
        <authorList>
            <person name="Li F."/>
            <person name="Upadhyaya N.M."/>
            <person name="Sperschneider J."/>
            <person name="Matny O."/>
            <person name="Nguyen-Phuc H."/>
            <person name="Mago R."/>
            <person name="Raley C."/>
            <person name="Miller M.E."/>
            <person name="Silverstein K.A.T."/>
            <person name="Henningsen E."/>
            <person name="Hirsch C.D."/>
            <person name="Visser B."/>
            <person name="Pretorius Z.A."/>
            <person name="Steffenson B.J."/>
            <person name="Schwessinger B."/>
            <person name="Dodds P.N."/>
            <person name="Figueroa M."/>
        </authorList>
    </citation>
    <scope>NUCLEOTIDE SEQUENCE [LARGE SCALE GENOMIC DNA]</scope>
    <source>
        <strain evidence="3">21-0</strain>
    </source>
</reference>
<gene>
    <name evidence="3" type="ORF">PGT21_001081</name>
</gene>
<protein>
    <recommendedName>
        <fullName evidence="2">DUF6533 domain-containing protein</fullName>
    </recommendedName>
</protein>
<name>A0A5B0LLS4_PUCGR</name>
<keyword evidence="1" id="KW-1133">Transmembrane helix</keyword>
<keyword evidence="4" id="KW-1185">Reference proteome</keyword>
<evidence type="ECO:0000313" key="4">
    <source>
        <dbReference type="Proteomes" id="UP000324748"/>
    </source>
</evidence>
<keyword evidence="1" id="KW-0472">Membrane</keyword>
<dbReference type="Proteomes" id="UP000324748">
    <property type="component" value="Unassembled WGS sequence"/>
</dbReference>